<feature type="compositionally biased region" description="Pro residues" evidence="1">
    <location>
        <begin position="24"/>
        <end position="43"/>
    </location>
</feature>
<reference evidence="2 3" key="1">
    <citation type="journal article" date="2020" name="Nature">
        <title>Six reference-quality genomes reveal evolution of bat adaptations.</title>
        <authorList>
            <person name="Jebb D."/>
            <person name="Huang Z."/>
            <person name="Pippel M."/>
            <person name="Hughes G.M."/>
            <person name="Lavrichenko K."/>
            <person name="Devanna P."/>
            <person name="Winkler S."/>
            <person name="Jermiin L.S."/>
            <person name="Skirmuntt E.C."/>
            <person name="Katzourakis A."/>
            <person name="Burkitt-Gray L."/>
            <person name="Ray D.A."/>
            <person name="Sullivan K.A.M."/>
            <person name="Roscito J.G."/>
            <person name="Kirilenko B.M."/>
            <person name="Davalos L.M."/>
            <person name="Corthals A.P."/>
            <person name="Power M.L."/>
            <person name="Jones G."/>
            <person name="Ransome R.D."/>
            <person name="Dechmann D.K.N."/>
            <person name="Locatelli A.G."/>
            <person name="Puechmaille S.J."/>
            <person name="Fedrigo O."/>
            <person name="Jarvis E.D."/>
            <person name="Hiller M."/>
            <person name="Vernes S.C."/>
            <person name="Myers E.W."/>
            <person name="Teeling E.C."/>
        </authorList>
    </citation>
    <scope>NUCLEOTIDE SEQUENCE [LARGE SCALE GENOMIC DNA]</scope>
    <source>
        <strain evidence="2">MMyoMyo1</strain>
        <tissue evidence="2">Flight muscle</tissue>
    </source>
</reference>
<organism evidence="2 3">
    <name type="scientific">Myotis myotis</name>
    <name type="common">Greater mouse-eared bat</name>
    <name type="synonym">Vespertilio myotis</name>
    <dbReference type="NCBI Taxonomy" id="51298"/>
    <lineage>
        <taxon>Eukaryota</taxon>
        <taxon>Metazoa</taxon>
        <taxon>Chordata</taxon>
        <taxon>Craniata</taxon>
        <taxon>Vertebrata</taxon>
        <taxon>Euteleostomi</taxon>
        <taxon>Mammalia</taxon>
        <taxon>Eutheria</taxon>
        <taxon>Laurasiatheria</taxon>
        <taxon>Chiroptera</taxon>
        <taxon>Yangochiroptera</taxon>
        <taxon>Vespertilionidae</taxon>
        <taxon>Myotis</taxon>
    </lineage>
</organism>
<feature type="compositionally biased region" description="Polar residues" evidence="1">
    <location>
        <begin position="83"/>
        <end position="96"/>
    </location>
</feature>
<sequence>MKPTAASEPANRGWGQWPTSCGPSPWPAPPPMGPHHPIGPQPLPLADSTPYPNRGRGQPANLLQPLPHPAPPQMGPHNPSPPVNSASDWPPNSDQGQGWPANCVRTLPPAGLSPSQHPHTN</sequence>
<dbReference type="Proteomes" id="UP000527355">
    <property type="component" value="Unassembled WGS sequence"/>
</dbReference>
<comment type="caution">
    <text evidence="2">The sequence shown here is derived from an EMBL/GenBank/DDBJ whole genome shotgun (WGS) entry which is preliminary data.</text>
</comment>
<evidence type="ECO:0000313" key="3">
    <source>
        <dbReference type="Proteomes" id="UP000527355"/>
    </source>
</evidence>
<dbReference type="AlphaFoldDB" id="A0A7J7YDI6"/>
<feature type="compositionally biased region" description="Pro residues" evidence="1">
    <location>
        <begin position="66"/>
        <end position="82"/>
    </location>
</feature>
<feature type="region of interest" description="Disordered" evidence="1">
    <location>
        <begin position="1"/>
        <end position="121"/>
    </location>
</feature>
<accession>A0A7J7YDI6</accession>
<proteinExistence type="predicted"/>
<gene>
    <name evidence="2" type="ORF">mMyoMyo1_011015</name>
</gene>
<evidence type="ECO:0000313" key="2">
    <source>
        <dbReference type="EMBL" id="KAF6360057.1"/>
    </source>
</evidence>
<dbReference type="EMBL" id="JABWUV010000004">
    <property type="protein sequence ID" value="KAF6360057.1"/>
    <property type="molecule type" value="Genomic_DNA"/>
</dbReference>
<protein>
    <submittedName>
        <fullName evidence="2">Uncharacterized protein</fullName>
    </submittedName>
</protein>
<name>A0A7J7YDI6_MYOMY</name>
<evidence type="ECO:0000256" key="1">
    <source>
        <dbReference type="SAM" id="MobiDB-lite"/>
    </source>
</evidence>
<keyword evidence="3" id="KW-1185">Reference proteome</keyword>